<accession>A0A8H3XFD7</accession>
<name>A0A8H3XFD7_GIGMA</name>
<sequence length="112" mass="13011">MDYENTYDIDCISNDNIQENIKSSTSTDRRKAIDKSKKEPSLVTNFLLFNTISRKVYKKMIQRFDPVFDPAFEPSSNKCIRKNIDIAYQIGYTKLKNLLENTGNNIFITSDL</sequence>
<keyword evidence="2" id="KW-1185">Reference proteome</keyword>
<evidence type="ECO:0000313" key="1">
    <source>
        <dbReference type="EMBL" id="KAF0447704.1"/>
    </source>
</evidence>
<reference evidence="1 2" key="1">
    <citation type="journal article" date="2019" name="Environ. Microbiol.">
        <title>At the nexus of three kingdoms: the genome of the mycorrhizal fungus Gigaspora margarita provides insights into plant, endobacterial and fungal interactions.</title>
        <authorList>
            <person name="Venice F."/>
            <person name="Ghignone S."/>
            <person name="Salvioli di Fossalunga A."/>
            <person name="Amselem J."/>
            <person name="Novero M."/>
            <person name="Xianan X."/>
            <person name="Sedzielewska Toro K."/>
            <person name="Morin E."/>
            <person name="Lipzen A."/>
            <person name="Grigoriev I.V."/>
            <person name="Henrissat B."/>
            <person name="Martin F.M."/>
            <person name="Bonfante P."/>
        </authorList>
    </citation>
    <scope>NUCLEOTIDE SEQUENCE [LARGE SCALE GENOMIC DNA]</scope>
    <source>
        <strain evidence="1 2">BEG34</strain>
    </source>
</reference>
<dbReference type="Proteomes" id="UP000439903">
    <property type="component" value="Unassembled WGS sequence"/>
</dbReference>
<protein>
    <submittedName>
        <fullName evidence="1">Uncharacterized protein</fullName>
    </submittedName>
</protein>
<dbReference type="AlphaFoldDB" id="A0A8H3XFD7"/>
<dbReference type="EMBL" id="WTPW01001236">
    <property type="protein sequence ID" value="KAF0447704.1"/>
    <property type="molecule type" value="Genomic_DNA"/>
</dbReference>
<proteinExistence type="predicted"/>
<comment type="caution">
    <text evidence="1">The sequence shown here is derived from an EMBL/GenBank/DDBJ whole genome shotgun (WGS) entry which is preliminary data.</text>
</comment>
<evidence type="ECO:0000313" key="2">
    <source>
        <dbReference type="Proteomes" id="UP000439903"/>
    </source>
</evidence>
<organism evidence="1 2">
    <name type="scientific">Gigaspora margarita</name>
    <dbReference type="NCBI Taxonomy" id="4874"/>
    <lineage>
        <taxon>Eukaryota</taxon>
        <taxon>Fungi</taxon>
        <taxon>Fungi incertae sedis</taxon>
        <taxon>Mucoromycota</taxon>
        <taxon>Glomeromycotina</taxon>
        <taxon>Glomeromycetes</taxon>
        <taxon>Diversisporales</taxon>
        <taxon>Gigasporaceae</taxon>
        <taxon>Gigaspora</taxon>
    </lineage>
</organism>
<dbReference type="OrthoDB" id="2406548at2759"/>
<gene>
    <name evidence="1" type="ORF">F8M41_002764</name>
</gene>